<dbReference type="GO" id="GO:0005819">
    <property type="term" value="C:spindle"/>
    <property type="evidence" value="ECO:0007669"/>
    <property type="project" value="TreeGrafter"/>
</dbReference>
<name>A0A8S3ZMS9_9EUPU</name>
<dbReference type="PANTHER" id="PTHR13041:SF3">
    <property type="entry name" value="PROTEIN JTB"/>
    <property type="match status" value="1"/>
</dbReference>
<evidence type="ECO:0000313" key="1">
    <source>
        <dbReference type="EMBL" id="CAG5128646.1"/>
    </source>
</evidence>
<dbReference type="OrthoDB" id="5971907at2759"/>
<dbReference type="Pfam" id="PF05439">
    <property type="entry name" value="JTB"/>
    <property type="match status" value="1"/>
</dbReference>
<reference evidence="1" key="1">
    <citation type="submission" date="2021-04" db="EMBL/GenBank/DDBJ databases">
        <authorList>
            <consortium name="Molecular Ecology Group"/>
        </authorList>
    </citation>
    <scope>NUCLEOTIDE SEQUENCE</scope>
</reference>
<dbReference type="GO" id="GO:0005737">
    <property type="term" value="C:cytoplasm"/>
    <property type="evidence" value="ECO:0007669"/>
    <property type="project" value="TreeGrafter"/>
</dbReference>
<dbReference type="InterPro" id="IPR008657">
    <property type="entry name" value="JTB"/>
</dbReference>
<proteinExistence type="predicted"/>
<keyword evidence="2" id="KW-1185">Reference proteome</keyword>
<organism evidence="1 2">
    <name type="scientific">Candidula unifasciata</name>
    <dbReference type="NCBI Taxonomy" id="100452"/>
    <lineage>
        <taxon>Eukaryota</taxon>
        <taxon>Metazoa</taxon>
        <taxon>Spiralia</taxon>
        <taxon>Lophotrochozoa</taxon>
        <taxon>Mollusca</taxon>
        <taxon>Gastropoda</taxon>
        <taxon>Heterobranchia</taxon>
        <taxon>Euthyneura</taxon>
        <taxon>Panpulmonata</taxon>
        <taxon>Eupulmonata</taxon>
        <taxon>Stylommatophora</taxon>
        <taxon>Helicina</taxon>
        <taxon>Helicoidea</taxon>
        <taxon>Geomitridae</taxon>
        <taxon>Candidula</taxon>
    </lineage>
</organism>
<dbReference type="GO" id="GO:0000281">
    <property type="term" value="P:mitotic cytokinesis"/>
    <property type="evidence" value="ECO:0007669"/>
    <property type="project" value="TreeGrafter"/>
</dbReference>
<evidence type="ECO:0000313" key="2">
    <source>
        <dbReference type="Proteomes" id="UP000678393"/>
    </source>
</evidence>
<dbReference type="EMBL" id="CAJHNH020003146">
    <property type="protein sequence ID" value="CAG5128646.1"/>
    <property type="molecule type" value="Genomic_DNA"/>
</dbReference>
<dbReference type="GO" id="GO:0005813">
    <property type="term" value="C:centrosome"/>
    <property type="evidence" value="ECO:0007669"/>
    <property type="project" value="TreeGrafter"/>
</dbReference>
<dbReference type="PANTHER" id="PTHR13041">
    <property type="entry name" value="JTB PROTEIN-RELATED"/>
    <property type="match status" value="1"/>
</dbReference>
<dbReference type="GO" id="GO:0016020">
    <property type="term" value="C:membrane"/>
    <property type="evidence" value="ECO:0007669"/>
    <property type="project" value="InterPro"/>
</dbReference>
<comment type="caution">
    <text evidence="1">The sequence shown here is derived from an EMBL/GenBank/DDBJ whole genome shotgun (WGS) entry which is preliminary data.</text>
</comment>
<protein>
    <submittedName>
        <fullName evidence="1">Uncharacterized protein</fullName>
    </submittedName>
</protein>
<dbReference type="Gene3D" id="3.30.720.220">
    <property type="match status" value="1"/>
</dbReference>
<dbReference type="Proteomes" id="UP000678393">
    <property type="component" value="Unassembled WGS sequence"/>
</dbReference>
<gene>
    <name evidence="1" type="ORF">CUNI_LOCUS14204</name>
</gene>
<dbReference type="AlphaFoldDB" id="A0A8S3ZMS9"/>
<dbReference type="GO" id="GO:0030496">
    <property type="term" value="C:midbody"/>
    <property type="evidence" value="ECO:0007669"/>
    <property type="project" value="TreeGrafter"/>
</dbReference>
<sequence length="151" mass="17239">MIEVFSKKRLLAFLGVVVLVTGAALILNSHWEYNKQLAKQEEVIRNKARKSAPCETFSVVSRCERCSKQELRDLVPVCSETGHKERIKCDSGKEDFIWCDISPAVEEADFWKFQLCTLVLGLSSYAVVYLRQKKLDKRLMEKINKQIAAGV</sequence>
<accession>A0A8S3ZMS9</accession>